<dbReference type="OrthoDB" id="260519at2759"/>
<sequence>MATKQYTWEELRSEEAKSPDGLLMLIHGKGPLRHRQVQGRGPLPPPPRSVRRQKANEVFSCAREQHPGGDEVLFGEAGRDATEAFEDVGHSDEAREILAKYYVGEGPEPAGHPLKRLSRTSASELALIHAPNVPPSPTGHRTCSRQEPACGRWRRCQQRLVRSPPSPRLETSRPSSSRATRRGIQPPADLLSPRCRSGGFTYLLPLAALVAYFAYQCVHSFRRFLSSRPRPRPSHSRQLIRASLRHRFYQGKSA</sequence>
<evidence type="ECO:0000256" key="1">
    <source>
        <dbReference type="ARBA" id="ARBA00004131"/>
    </source>
</evidence>
<evidence type="ECO:0000256" key="9">
    <source>
        <dbReference type="ARBA" id="ARBA00023004"/>
    </source>
</evidence>
<keyword evidence="9" id="KW-0408">Iron</keyword>
<reference evidence="16" key="1">
    <citation type="submission" date="2015-02" db="EMBL/GenBank/DDBJ databases">
        <authorList>
            <person name="Gon?alves P."/>
        </authorList>
    </citation>
    <scope>NUCLEOTIDE SEQUENCE [LARGE SCALE GENOMIC DNA]</scope>
</reference>
<dbReference type="Pfam" id="PF00173">
    <property type="entry name" value="Cyt-b5"/>
    <property type="match status" value="1"/>
</dbReference>
<evidence type="ECO:0000256" key="5">
    <source>
        <dbReference type="ARBA" id="ARBA00022723"/>
    </source>
</evidence>
<feature type="domain" description="Cytochrome b5 heme-binding" evidence="14">
    <location>
        <begin position="64"/>
        <end position="107"/>
    </location>
</feature>
<dbReference type="InterPro" id="IPR036400">
    <property type="entry name" value="Cyt_B5-like_heme/steroid_sf"/>
</dbReference>
<evidence type="ECO:0000256" key="4">
    <source>
        <dbReference type="ARBA" id="ARBA00022692"/>
    </source>
</evidence>
<evidence type="ECO:0000256" key="3">
    <source>
        <dbReference type="ARBA" id="ARBA00022617"/>
    </source>
</evidence>
<evidence type="ECO:0000256" key="12">
    <source>
        <dbReference type="ARBA" id="ARBA00038168"/>
    </source>
</evidence>
<dbReference type="EMBL" id="CENE01000002">
    <property type="protein sequence ID" value="CEQ39285.1"/>
    <property type="molecule type" value="Genomic_DNA"/>
</dbReference>
<keyword evidence="2" id="KW-0813">Transport</keyword>
<keyword evidence="8" id="KW-0249">Electron transport</keyword>
<evidence type="ECO:0000313" key="16">
    <source>
        <dbReference type="Proteomes" id="UP000243876"/>
    </source>
</evidence>
<name>A0A0D6EI85_SPOSA</name>
<dbReference type="InterPro" id="IPR050668">
    <property type="entry name" value="Cytochrome_b5"/>
</dbReference>
<organism evidence="15 16">
    <name type="scientific">Sporidiobolus salmonicolor</name>
    <name type="common">Yeast-like fungus</name>
    <name type="synonym">Sporobolomyces salmonicolor</name>
    <dbReference type="NCBI Taxonomy" id="5005"/>
    <lineage>
        <taxon>Eukaryota</taxon>
        <taxon>Fungi</taxon>
        <taxon>Dikarya</taxon>
        <taxon>Basidiomycota</taxon>
        <taxon>Pucciniomycotina</taxon>
        <taxon>Microbotryomycetes</taxon>
        <taxon>Sporidiobolales</taxon>
        <taxon>Sporidiobolaceae</taxon>
        <taxon>Sporobolomyces</taxon>
    </lineage>
</organism>
<evidence type="ECO:0000256" key="6">
    <source>
        <dbReference type="ARBA" id="ARBA00022824"/>
    </source>
</evidence>
<dbReference type="Proteomes" id="UP000243876">
    <property type="component" value="Unassembled WGS sequence"/>
</dbReference>
<feature type="compositionally biased region" description="Basic and acidic residues" evidence="13">
    <location>
        <begin position="7"/>
        <end position="18"/>
    </location>
</feature>
<proteinExistence type="inferred from homology"/>
<feature type="region of interest" description="Disordered" evidence="13">
    <location>
        <begin position="161"/>
        <end position="190"/>
    </location>
</feature>
<comment type="similarity">
    <text evidence="12">Belongs to the cytochrome b5 family.</text>
</comment>
<accession>A0A0D6EI85</accession>
<keyword evidence="10" id="KW-0472">Membrane</keyword>
<evidence type="ECO:0000256" key="13">
    <source>
        <dbReference type="SAM" id="MobiDB-lite"/>
    </source>
</evidence>
<comment type="subcellular location">
    <subcellularLocation>
        <location evidence="1">Endoplasmic reticulum membrane</location>
        <topology evidence="1">Single-pass membrane protein</topology>
        <orientation evidence="1">Cytoplasmic side</orientation>
    </subcellularLocation>
    <subcellularLocation>
        <location evidence="11">Microsome membrane</location>
        <topology evidence="11">Single-pass membrane protein</topology>
        <orientation evidence="11">Cytoplasmic side</orientation>
    </subcellularLocation>
</comment>
<feature type="region of interest" description="Disordered" evidence="13">
    <location>
        <begin position="1"/>
        <end position="54"/>
    </location>
</feature>
<dbReference type="SUPFAM" id="SSF55856">
    <property type="entry name" value="Cytochrome b5-like heme/steroid binding domain"/>
    <property type="match status" value="1"/>
</dbReference>
<evidence type="ECO:0000256" key="2">
    <source>
        <dbReference type="ARBA" id="ARBA00022448"/>
    </source>
</evidence>
<evidence type="ECO:0000256" key="8">
    <source>
        <dbReference type="ARBA" id="ARBA00022982"/>
    </source>
</evidence>
<dbReference type="SMART" id="SM01117">
    <property type="entry name" value="Cyt-b5"/>
    <property type="match status" value="1"/>
</dbReference>
<gene>
    <name evidence="15" type="primary">SPOSA6832_00800</name>
</gene>
<dbReference type="PRINTS" id="PR00363">
    <property type="entry name" value="CYTOCHROMEB5"/>
</dbReference>
<dbReference type="PANTHER" id="PTHR19359:SF150">
    <property type="entry name" value="CYTOCHROME B5"/>
    <property type="match status" value="1"/>
</dbReference>
<keyword evidence="5" id="KW-0479">Metal-binding</keyword>
<dbReference type="GO" id="GO:0020037">
    <property type="term" value="F:heme binding"/>
    <property type="evidence" value="ECO:0007669"/>
    <property type="project" value="TreeGrafter"/>
</dbReference>
<evidence type="ECO:0000256" key="11">
    <source>
        <dbReference type="ARBA" id="ARBA00037877"/>
    </source>
</evidence>
<evidence type="ECO:0000256" key="10">
    <source>
        <dbReference type="ARBA" id="ARBA00023136"/>
    </source>
</evidence>
<dbReference type="GO" id="GO:0046872">
    <property type="term" value="F:metal ion binding"/>
    <property type="evidence" value="ECO:0007669"/>
    <property type="project" value="UniProtKB-KW"/>
</dbReference>
<dbReference type="Gene3D" id="3.10.120.10">
    <property type="entry name" value="Cytochrome b5-like heme/steroid binding domain"/>
    <property type="match status" value="1"/>
</dbReference>
<dbReference type="GO" id="GO:0005789">
    <property type="term" value="C:endoplasmic reticulum membrane"/>
    <property type="evidence" value="ECO:0007669"/>
    <property type="project" value="UniProtKB-SubCell"/>
</dbReference>
<dbReference type="AlphaFoldDB" id="A0A0D6EI85"/>
<keyword evidence="7" id="KW-0492">Microsome</keyword>
<evidence type="ECO:0000256" key="7">
    <source>
        <dbReference type="ARBA" id="ARBA00022848"/>
    </source>
</evidence>
<dbReference type="PROSITE" id="PS50255">
    <property type="entry name" value="CYTOCHROME_B5_2"/>
    <property type="match status" value="1"/>
</dbReference>
<keyword evidence="16" id="KW-1185">Reference proteome</keyword>
<evidence type="ECO:0000259" key="14">
    <source>
        <dbReference type="PROSITE" id="PS50255"/>
    </source>
</evidence>
<evidence type="ECO:0000313" key="15">
    <source>
        <dbReference type="EMBL" id="CEQ39285.1"/>
    </source>
</evidence>
<keyword evidence="6" id="KW-0256">Endoplasmic reticulum</keyword>
<dbReference type="InterPro" id="IPR001199">
    <property type="entry name" value="Cyt_B5-like_heme/steroid-bd"/>
</dbReference>
<protein>
    <submittedName>
        <fullName evidence="15">SPOSA6832_00800-mRNA-1:cds</fullName>
    </submittedName>
</protein>
<keyword evidence="3" id="KW-0349">Heme</keyword>
<keyword evidence="4" id="KW-0812">Transmembrane</keyword>
<dbReference type="PANTHER" id="PTHR19359">
    <property type="entry name" value="CYTOCHROME B5"/>
    <property type="match status" value="1"/>
</dbReference>